<keyword evidence="1" id="KW-1133">Transmembrane helix</keyword>
<feature type="transmembrane region" description="Helical" evidence="1">
    <location>
        <begin position="215"/>
        <end position="234"/>
    </location>
</feature>
<dbReference type="Proteomes" id="UP000176803">
    <property type="component" value="Unassembled WGS sequence"/>
</dbReference>
<evidence type="ECO:0000256" key="1">
    <source>
        <dbReference type="SAM" id="Phobius"/>
    </source>
</evidence>
<feature type="transmembrane region" description="Helical" evidence="1">
    <location>
        <begin position="93"/>
        <end position="117"/>
    </location>
</feature>
<feature type="transmembrane region" description="Helical" evidence="1">
    <location>
        <begin position="17"/>
        <end position="35"/>
    </location>
</feature>
<gene>
    <name evidence="2" type="ORF">A3F03_05105</name>
</gene>
<feature type="transmembrane region" description="Helical" evidence="1">
    <location>
        <begin position="149"/>
        <end position="167"/>
    </location>
</feature>
<keyword evidence="1" id="KW-0812">Transmembrane</keyword>
<feature type="transmembrane region" description="Helical" evidence="1">
    <location>
        <begin position="301"/>
        <end position="326"/>
    </location>
</feature>
<proteinExistence type="predicted"/>
<sequence>MDTSSSKRPSIIQLFSYLKYFVLILFLGFVFLFYLQKITFVTADLGRHLKNGELFFTKQLILRNNYYSYTEPQFKTITHHWGAGVGFYLIWKWLGFAGLSLFNALFCFLAFGFFFYISWKRTNLAYTIFFSLLALPLFTFRTEIRPETFSYFFLSVFYLILTLYSINKINRRWLWLLPIIQLFWVNTHIFFILGPALIGVYIVENLINNRKNVKKLSILFLIALFVCLINPFGLRGALEPLTIFKAYGYRLAENQPVFFMQKMFFNPAYYQYEILVILAAIGIIMSVIIRSIRNNLSDTALLFIFAFMAGKAVRMFPLFGFVFIPIVSNMYYIFSKEKLADFQTSINYFLGIFGTLIIVFGVIAGRQYYSPFSPMLGVGLVKGVENSAVFYQKYHLQGPIFNNYDIGGYLIFYLFPKSRVFVDNRPESYSVDFFQKTYIPMQENEQVWQKNLKKYQFNTIYFYRQDYTPWGQAFLISRVKDSDWAPVYVDDLTIIFLKRNFTNKQLIEKFELPKSIFKIS</sequence>
<comment type="caution">
    <text evidence="2">The sequence shown here is derived from an EMBL/GenBank/DDBJ whole genome shotgun (WGS) entry which is preliminary data.</text>
</comment>
<protein>
    <recommendedName>
        <fullName evidence="4">Glycosyltransferase RgtA/B/C/D-like domain-containing protein</fullName>
    </recommendedName>
</protein>
<feature type="transmembrane region" description="Helical" evidence="1">
    <location>
        <begin position="173"/>
        <end position="203"/>
    </location>
</feature>
<dbReference type="AlphaFoldDB" id="A0A1F7I441"/>
<accession>A0A1F7I441</accession>
<feature type="transmembrane region" description="Helical" evidence="1">
    <location>
        <begin position="269"/>
        <end position="289"/>
    </location>
</feature>
<name>A0A1F7I441_9BACT</name>
<evidence type="ECO:0000313" key="2">
    <source>
        <dbReference type="EMBL" id="OGK38145.1"/>
    </source>
</evidence>
<evidence type="ECO:0008006" key="4">
    <source>
        <dbReference type="Google" id="ProtNLM"/>
    </source>
</evidence>
<evidence type="ECO:0000313" key="3">
    <source>
        <dbReference type="Proteomes" id="UP000176803"/>
    </source>
</evidence>
<keyword evidence="1" id="KW-0472">Membrane</keyword>
<feature type="transmembrane region" description="Helical" evidence="1">
    <location>
        <begin position="346"/>
        <end position="365"/>
    </location>
</feature>
<organism evidence="2 3">
    <name type="scientific">Candidatus Roizmanbacteria bacterium RIFCSPHIGHO2_12_FULL_41_11</name>
    <dbReference type="NCBI Taxonomy" id="1802052"/>
    <lineage>
        <taxon>Bacteria</taxon>
        <taxon>Candidatus Roizmaniibacteriota</taxon>
    </lineage>
</organism>
<dbReference type="EMBL" id="MGAC01000022">
    <property type="protein sequence ID" value="OGK38145.1"/>
    <property type="molecule type" value="Genomic_DNA"/>
</dbReference>
<reference evidence="2 3" key="1">
    <citation type="journal article" date="2016" name="Nat. Commun.">
        <title>Thousands of microbial genomes shed light on interconnected biogeochemical processes in an aquifer system.</title>
        <authorList>
            <person name="Anantharaman K."/>
            <person name="Brown C.T."/>
            <person name="Hug L.A."/>
            <person name="Sharon I."/>
            <person name="Castelle C.J."/>
            <person name="Probst A.J."/>
            <person name="Thomas B.C."/>
            <person name="Singh A."/>
            <person name="Wilkins M.J."/>
            <person name="Karaoz U."/>
            <person name="Brodie E.L."/>
            <person name="Williams K.H."/>
            <person name="Hubbard S.S."/>
            <person name="Banfield J.F."/>
        </authorList>
    </citation>
    <scope>NUCLEOTIDE SEQUENCE [LARGE SCALE GENOMIC DNA]</scope>
</reference>